<dbReference type="Proteomes" id="UP001341840">
    <property type="component" value="Unassembled WGS sequence"/>
</dbReference>
<evidence type="ECO:0000313" key="2">
    <source>
        <dbReference type="EMBL" id="MED6170207.1"/>
    </source>
</evidence>
<accession>A0ABU6V9Y6</accession>
<evidence type="ECO:0008006" key="4">
    <source>
        <dbReference type="Google" id="ProtNLM"/>
    </source>
</evidence>
<name>A0ABU6V9Y6_9FABA</name>
<feature type="compositionally biased region" description="Acidic residues" evidence="1">
    <location>
        <begin position="123"/>
        <end position="137"/>
    </location>
</feature>
<protein>
    <recommendedName>
        <fullName evidence="4">Myb/SANT-like domain-containing protein</fullName>
    </recommendedName>
</protein>
<comment type="caution">
    <text evidence="2">The sequence shown here is derived from an EMBL/GenBank/DDBJ whole genome shotgun (WGS) entry which is preliminary data.</text>
</comment>
<proteinExistence type="predicted"/>
<feature type="region of interest" description="Disordered" evidence="1">
    <location>
        <begin position="146"/>
        <end position="183"/>
    </location>
</feature>
<dbReference type="EMBL" id="JASCZI010151149">
    <property type="protein sequence ID" value="MED6170207.1"/>
    <property type="molecule type" value="Genomic_DNA"/>
</dbReference>
<dbReference type="PANTHER" id="PTHR46250:SF18">
    <property type="entry name" value="MYB_SANT-LIKE DOMAIN-CONTAINING PROTEIN"/>
    <property type="match status" value="1"/>
</dbReference>
<reference evidence="2 3" key="1">
    <citation type="journal article" date="2023" name="Plants (Basel)">
        <title>Bridging the Gap: Combining Genomics and Transcriptomics Approaches to Understand Stylosanthes scabra, an Orphan Legume from the Brazilian Caatinga.</title>
        <authorList>
            <person name="Ferreira-Neto J.R.C."/>
            <person name="da Silva M.D."/>
            <person name="Binneck E."/>
            <person name="de Melo N.F."/>
            <person name="da Silva R.H."/>
            <person name="de Melo A.L.T.M."/>
            <person name="Pandolfi V."/>
            <person name="Bustamante F.O."/>
            <person name="Brasileiro-Vidal A.C."/>
            <person name="Benko-Iseppon A.M."/>
        </authorList>
    </citation>
    <scope>NUCLEOTIDE SEQUENCE [LARGE SCALE GENOMIC DNA]</scope>
    <source>
        <tissue evidence="2">Leaves</tissue>
    </source>
</reference>
<dbReference type="PANTHER" id="PTHR46250">
    <property type="entry name" value="MYB/SANT-LIKE DNA-BINDING DOMAIN PROTEIN-RELATED"/>
    <property type="match status" value="1"/>
</dbReference>
<gene>
    <name evidence="2" type="ORF">PIB30_028722</name>
</gene>
<keyword evidence="3" id="KW-1185">Reference proteome</keyword>
<organism evidence="2 3">
    <name type="scientific">Stylosanthes scabra</name>
    <dbReference type="NCBI Taxonomy" id="79078"/>
    <lineage>
        <taxon>Eukaryota</taxon>
        <taxon>Viridiplantae</taxon>
        <taxon>Streptophyta</taxon>
        <taxon>Embryophyta</taxon>
        <taxon>Tracheophyta</taxon>
        <taxon>Spermatophyta</taxon>
        <taxon>Magnoliopsida</taxon>
        <taxon>eudicotyledons</taxon>
        <taxon>Gunneridae</taxon>
        <taxon>Pentapetalae</taxon>
        <taxon>rosids</taxon>
        <taxon>fabids</taxon>
        <taxon>Fabales</taxon>
        <taxon>Fabaceae</taxon>
        <taxon>Papilionoideae</taxon>
        <taxon>50 kb inversion clade</taxon>
        <taxon>dalbergioids sensu lato</taxon>
        <taxon>Dalbergieae</taxon>
        <taxon>Pterocarpus clade</taxon>
        <taxon>Stylosanthes</taxon>
    </lineage>
</organism>
<feature type="compositionally biased region" description="Polar residues" evidence="1">
    <location>
        <begin position="162"/>
        <end position="176"/>
    </location>
</feature>
<sequence>MLLSCCFLPDFCGMDKRMWSEEETEAFVGFMEEVVAESPRPDCGQFRAGTFEKLALKMIERGFGWNAERQCIDVDSREVLESWIKAHPKKFYTPAKPFSMFERLGRIFGKDRATGSAAVSGFDAEEQLGEEPDEEDPMMDDYFMSSEPTATGPADTPGNAGQGTASSVDRTASTRRLSGKKRKQADILERMADGVHESTAAQREHVQILANAISGKNDEVKMGEKLAELGFADHDAIQVVVNICSDPRLEKSFWVLTDAQKSTIAQDVLDGKY</sequence>
<feature type="region of interest" description="Disordered" evidence="1">
    <location>
        <begin position="118"/>
        <end position="137"/>
    </location>
</feature>
<evidence type="ECO:0000313" key="3">
    <source>
        <dbReference type="Proteomes" id="UP001341840"/>
    </source>
</evidence>
<evidence type="ECO:0000256" key="1">
    <source>
        <dbReference type="SAM" id="MobiDB-lite"/>
    </source>
</evidence>